<dbReference type="EMBL" id="AMFJ01000468">
    <property type="protein sequence ID" value="EKE27542.1"/>
    <property type="molecule type" value="Genomic_DNA"/>
</dbReference>
<dbReference type="AlphaFoldDB" id="K2G060"/>
<proteinExistence type="predicted"/>
<protein>
    <submittedName>
        <fullName evidence="1">Uncharacterized protein</fullName>
    </submittedName>
</protein>
<name>K2G060_9BACT</name>
<gene>
    <name evidence="1" type="ORF">ACD_3C00194G0002</name>
</gene>
<accession>K2G060</accession>
<sequence>MKLNEKIDSIVESKKIKWIDLRVLRTKEQYDSVMENKIWIDPRLKSEENDCNTSVFSWLEFNKGKASSQAIVIYDAEKPVWVISFIITPWEIFNRNNRYLKRDWNSIQVLDFEGAIWEKIPEFIISPAWSKIKDEYRWKFTIQLFRLYESVIKEILGNVPPNAWIEVIAQWKYWSKNMQKWQDYVFSLPIWSYIPKEMIDFDFAIFWEPQKQSESTSKLARYLGIDKRSDICNYKTLGPIFYKRIS</sequence>
<reference evidence="1" key="1">
    <citation type="journal article" date="2012" name="Science">
        <title>Fermentation, hydrogen, and sulfur metabolism in multiple uncultivated bacterial phyla.</title>
        <authorList>
            <person name="Wrighton K.C."/>
            <person name="Thomas B.C."/>
            <person name="Sharon I."/>
            <person name="Miller C.S."/>
            <person name="Castelle C.J."/>
            <person name="VerBerkmoes N.C."/>
            <person name="Wilkins M.J."/>
            <person name="Hettich R.L."/>
            <person name="Lipton M.S."/>
            <person name="Williams K.H."/>
            <person name="Long P.E."/>
            <person name="Banfield J.F."/>
        </authorList>
    </citation>
    <scope>NUCLEOTIDE SEQUENCE [LARGE SCALE GENOMIC DNA]</scope>
</reference>
<comment type="caution">
    <text evidence="1">The sequence shown here is derived from an EMBL/GenBank/DDBJ whole genome shotgun (WGS) entry which is preliminary data.</text>
</comment>
<evidence type="ECO:0000313" key="1">
    <source>
        <dbReference type="EMBL" id="EKE27542.1"/>
    </source>
</evidence>
<organism evidence="1">
    <name type="scientific">uncultured bacterium</name>
    <name type="common">gcode 4</name>
    <dbReference type="NCBI Taxonomy" id="1234023"/>
    <lineage>
        <taxon>Bacteria</taxon>
        <taxon>environmental samples</taxon>
    </lineage>
</organism>